<feature type="compositionally biased region" description="Low complexity" evidence="1">
    <location>
        <begin position="61"/>
        <end position="78"/>
    </location>
</feature>
<gene>
    <name evidence="2" type="ORF">GTS_48630</name>
</gene>
<proteinExistence type="predicted"/>
<evidence type="ECO:0000313" key="2">
    <source>
        <dbReference type="EMBL" id="GDY33230.1"/>
    </source>
</evidence>
<dbReference type="AlphaFoldDB" id="A0A4D4JDX2"/>
<comment type="caution">
    <text evidence="2">The sequence shown here is derived from an EMBL/GenBank/DDBJ whole genome shotgun (WGS) entry which is preliminary data.</text>
</comment>
<keyword evidence="3" id="KW-1185">Reference proteome</keyword>
<dbReference type="EMBL" id="BJFL01000037">
    <property type="protein sequence ID" value="GDY33230.1"/>
    <property type="molecule type" value="Genomic_DNA"/>
</dbReference>
<protein>
    <submittedName>
        <fullName evidence="2">Uncharacterized protein</fullName>
    </submittedName>
</protein>
<reference evidence="3" key="1">
    <citation type="submission" date="2019-04" db="EMBL/GenBank/DDBJ databases">
        <title>Draft genome sequence of Pseudonocardiaceae bacterium SL3-2-4.</title>
        <authorList>
            <person name="Ningsih F."/>
            <person name="Yokota A."/>
            <person name="Sakai Y."/>
            <person name="Nanatani K."/>
            <person name="Yabe S."/>
            <person name="Oetari A."/>
            <person name="Sjamsuridzal W."/>
        </authorList>
    </citation>
    <scope>NUCLEOTIDE SEQUENCE [LARGE SCALE GENOMIC DNA]</scope>
    <source>
        <strain evidence="3">SL3-2-4</strain>
    </source>
</reference>
<accession>A0A4D4JDX2</accession>
<dbReference type="Proteomes" id="UP000298860">
    <property type="component" value="Unassembled WGS sequence"/>
</dbReference>
<name>A0A4D4JDX2_9PSEU</name>
<organism evidence="2 3">
    <name type="scientific">Gandjariella thermophila</name>
    <dbReference type="NCBI Taxonomy" id="1931992"/>
    <lineage>
        <taxon>Bacteria</taxon>
        <taxon>Bacillati</taxon>
        <taxon>Actinomycetota</taxon>
        <taxon>Actinomycetes</taxon>
        <taxon>Pseudonocardiales</taxon>
        <taxon>Pseudonocardiaceae</taxon>
        <taxon>Gandjariella</taxon>
    </lineage>
</organism>
<sequence length="85" mass="9068">MTTRVTLPESSAGRWWRRLRRRSAQRRRIEAIRARVAETLSALPSPPSVPAPDGHGRRFLPAAGPADRAAGPAASPHPGGREGGA</sequence>
<feature type="region of interest" description="Disordered" evidence="1">
    <location>
        <begin position="40"/>
        <end position="85"/>
    </location>
</feature>
<evidence type="ECO:0000313" key="3">
    <source>
        <dbReference type="Proteomes" id="UP000298860"/>
    </source>
</evidence>
<evidence type="ECO:0000256" key="1">
    <source>
        <dbReference type="SAM" id="MobiDB-lite"/>
    </source>
</evidence>